<feature type="binding site" evidence="4">
    <location>
        <begin position="148"/>
        <end position="156"/>
    </location>
    <ligand>
        <name>ATP</name>
        <dbReference type="ChEBI" id="CHEBI:30616"/>
    </ligand>
</feature>
<comment type="cofactor">
    <cofactor evidence="5">
        <name>Mg(2+)</name>
        <dbReference type="ChEBI" id="CHEBI:18420"/>
    </cofactor>
</comment>
<evidence type="ECO:0000256" key="1">
    <source>
        <dbReference type="ARBA" id="ARBA00010638"/>
    </source>
</evidence>
<dbReference type="InterPro" id="IPR002698">
    <property type="entry name" value="FTHF_cligase"/>
</dbReference>
<evidence type="ECO:0000256" key="2">
    <source>
        <dbReference type="ARBA" id="ARBA00022741"/>
    </source>
</evidence>
<evidence type="ECO:0000256" key="5">
    <source>
        <dbReference type="RuleBase" id="RU361279"/>
    </source>
</evidence>
<feature type="binding site" evidence="4">
    <location>
        <position position="69"/>
    </location>
    <ligand>
        <name>substrate</name>
    </ligand>
</feature>
<keyword evidence="7" id="KW-1185">Reference proteome</keyword>
<comment type="caution">
    <text evidence="6">The sequence shown here is derived from an EMBL/GenBank/DDBJ whole genome shotgun (WGS) entry which is preliminary data.</text>
</comment>
<evidence type="ECO:0000256" key="3">
    <source>
        <dbReference type="ARBA" id="ARBA00022840"/>
    </source>
</evidence>
<comment type="catalytic activity">
    <reaction evidence="5">
        <text>(6S)-5-formyl-5,6,7,8-tetrahydrofolate + ATP = (6R)-5,10-methenyltetrahydrofolate + ADP + phosphate</text>
        <dbReference type="Rhea" id="RHEA:10488"/>
        <dbReference type="ChEBI" id="CHEBI:30616"/>
        <dbReference type="ChEBI" id="CHEBI:43474"/>
        <dbReference type="ChEBI" id="CHEBI:57455"/>
        <dbReference type="ChEBI" id="CHEBI:57457"/>
        <dbReference type="ChEBI" id="CHEBI:456216"/>
        <dbReference type="EC" id="6.3.3.2"/>
    </reaction>
</comment>
<dbReference type="GO" id="GO:0046872">
    <property type="term" value="F:metal ion binding"/>
    <property type="evidence" value="ECO:0007669"/>
    <property type="project" value="UniProtKB-KW"/>
</dbReference>
<dbReference type="GO" id="GO:0035999">
    <property type="term" value="P:tetrahydrofolate interconversion"/>
    <property type="evidence" value="ECO:0007669"/>
    <property type="project" value="TreeGrafter"/>
</dbReference>
<proteinExistence type="inferred from homology"/>
<dbReference type="GO" id="GO:0009396">
    <property type="term" value="P:folic acid-containing compound biosynthetic process"/>
    <property type="evidence" value="ECO:0007669"/>
    <property type="project" value="TreeGrafter"/>
</dbReference>
<keyword evidence="2 4" id="KW-0547">Nucleotide-binding</keyword>
<feature type="binding site" evidence="4">
    <location>
        <begin position="20"/>
        <end position="24"/>
    </location>
    <ligand>
        <name>ATP</name>
        <dbReference type="ChEBI" id="CHEBI:30616"/>
    </ligand>
</feature>
<keyword evidence="5" id="KW-0460">Magnesium</keyword>
<keyword evidence="5" id="KW-0479">Metal-binding</keyword>
<dbReference type="SUPFAM" id="SSF100950">
    <property type="entry name" value="NagB/RpiA/CoA transferase-like"/>
    <property type="match status" value="1"/>
</dbReference>
<evidence type="ECO:0000313" key="7">
    <source>
        <dbReference type="Proteomes" id="UP000078368"/>
    </source>
</evidence>
<evidence type="ECO:0000256" key="4">
    <source>
        <dbReference type="PIRSR" id="PIRSR006806-1"/>
    </source>
</evidence>
<dbReference type="PANTHER" id="PTHR23407:SF1">
    <property type="entry name" value="5-FORMYLTETRAHYDROFOLATE CYCLO-LIGASE"/>
    <property type="match status" value="1"/>
</dbReference>
<evidence type="ECO:0000313" key="6">
    <source>
        <dbReference type="EMBL" id="OAP86304.1"/>
    </source>
</evidence>
<dbReference type="GO" id="GO:0030272">
    <property type="term" value="F:5-formyltetrahydrofolate cyclo-ligase activity"/>
    <property type="evidence" value="ECO:0007669"/>
    <property type="project" value="UniProtKB-EC"/>
</dbReference>
<dbReference type="PIRSF" id="PIRSF006806">
    <property type="entry name" value="FTHF_cligase"/>
    <property type="match status" value="1"/>
</dbReference>
<dbReference type="InterPro" id="IPR024185">
    <property type="entry name" value="FTHF_cligase-like_sf"/>
</dbReference>
<dbReference type="OrthoDB" id="3242798at2"/>
<dbReference type="Proteomes" id="UP000078368">
    <property type="component" value="Unassembled WGS sequence"/>
</dbReference>
<dbReference type="EMBL" id="LVZK01000001">
    <property type="protein sequence ID" value="OAP86304.1"/>
    <property type="molecule type" value="Genomic_DNA"/>
</dbReference>
<organism evidence="6 7">
    <name type="scientific">Peptidiphaga gingivicola</name>
    <dbReference type="NCBI Taxonomy" id="2741497"/>
    <lineage>
        <taxon>Bacteria</taxon>
        <taxon>Bacillati</taxon>
        <taxon>Actinomycetota</taxon>
        <taxon>Actinomycetes</taxon>
        <taxon>Actinomycetales</taxon>
        <taxon>Actinomycetaceae</taxon>
        <taxon>Peptidiphaga</taxon>
    </lineage>
</organism>
<keyword evidence="6" id="KW-0436">Ligase</keyword>
<sequence>MITKTVTLPNVADLDVEDAKQELRKVARKNRSKRSLQAREDFASTWVETALDFLGDAQVVAAYVSIKEEPPTLALCDAIAASGKRLLLPKLGPGLTRAWGWYTGAHDLDVLAPGRPPEPSGEALGPEVLSQVDALLVPALLIGRGGTRLGQGGGWYDRILKQIKGDARVGAMVYPDEVVDMELPQDEMDMRIPFVVLPEYWTSTE</sequence>
<dbReference type="EC" id="6.3.3.2" evidence="5"/>
<comment type="similarity">
    <text evidence="1 5">Belongs to the 5-formyltetrahydrofolate cyclo-ligase family.</text>
</comment>
<dbReference type="NCBIfam" id="TIGR02727">
    <property type="entry name" value="MTHFS_bact"/>
    <property type="match status" value="1"/>
</dbReference>
<dbReference type="GO" id="GO:0005524">
    <property type="term" value="F:ATP binding"/>
    <property type="evidence" value="ECO:0007669"/>
    <property type="project" value="UniProtKB-KW"/>
</dbReference>
<dbReference type="PANTHER" id="PTHR23407">
    <property type="entry name" value="ATPASE INHIBITOR/5-FORMYLTETRAHYDROFOLATE CYCLO-LIGASE"/>
    <property type="match status" value="1"/>
</dbReference>
<protein>
    <recommendedName>
        <fullName evidence="5">5-formyltetrahydrofolate cyclo-ligase</fullName>
        <ecNumber evidence="5">6.3.3.2</ecNumber>
    </recommendedName>
</protein>
<keyword evidence="3 4" id="KW-0067">ATP-binding</keyword>
<dbReference type="RefSeq" id="WP_064231143.1">
    <property type="nucleotide sequence ID" value="NZ_LVZK01000001.1"/>
</dbReference>
<dbReference type="AlphaFoldDB" id="A0A179B5I4"/>
<reference evidence="6 7" key="1">
    <citation type="submission" date="2016-04" db="EMBL/GenBank/DDBJ databases">
        <title>Peptidophaga gingivicola gen. nov., sp. nov., isolated from human subgingival plaque.</title>
        <authorList>
            <person name="Beall C.J."/>
            <person name="Mokrzan E.M."/>
            <person name="Griffen A.L."/>
            <person name="Leys E.J."/>
        </authorList>
    </citation>
    <scope>NUCLEOTIDE SEQUENCE [LARGE SCALE GENOMIC DNA]</scope>
    <source>
        <strain evidence="6 7">BA112</strain>
    </source>
</reference>
<gene>
    <name evidence="6" type="ORF">A4H34_03830</name>
</gene>
<dbReference type="STRING" id="1823756.A4H34_03830"/>
<name>A0A179B5I4_9ACTO</name>
<dbReference type="Gene3D" id="3.40.50.10420">
    <property type="entry name" value="NagB/RpiA/CoA transferase-like"/>
    <property type="match status" value="1"/>
</dbReference>
<feature type="binding site" evidence="4">
    <location>
        <position position="64"/>
    </location>
    <ligand>
        <name>substrate</name>
    </ligand>
</feature>
<dbReference type="Pfam" id="PF01812">
    <property type="entry name" value="5-FTHF_cyc-lig"/>
    <property type="match status" value="1"/>
</dbReference>
<accession>A0A179B5I4</accession>
<dbReference type="InterPro" id="IPR037171">
    <property type="entry name" value="NagB/RpiA_transferase-like"/>
</dbReference>